<sequence>MCLDMQLTCWNYIELKVDSEDAYSSCILDVDIEKQALTYLNPMVK</sequence>
<protein>
    <submittedName>
        <fullName evidence="1">Uncharacterized protein</fullName>
    </submittedName>
</protein>
<keyword evidence="2" id="KW-1185">Reference proteome</keyword>
<organism evidence="1 2">
    <name type="scientific">Gossypium davidsonii</name>
    <name type="common">Davidson's cotton</name>
    <name type="synonym">Gossypium klotzschianum subsp. davidsonii</name>
    <dbReference type="NCBI Taxonomy" id="34287"/>
    <lineage>
        <taxon>Eukaryota</taxon>
        <taxon>Viridiplantae</taxon>
        <taxon>Streptophyta</taxon>
        <taxon>Embryophyta</taxon>
        <taxon>Tracheophyta</taxon>
        <taxon>Spermatophyta</taxon>
        <taxon>Magnoliopsida</taxon>
        <taxon>eudicotyledons</taxon>
        <taxon>Gunneridae</taxon>
        <taxon>Pentapetalae</taxon>
        <taxon>rosids</taxon>
        <taxon>malvids</taxon>
        <taxon>Malvales</taxon>
        <taxon>Malvaceae</taxon>
        <taxon>Malvoideae</taxon>
        <taxon>Gossypium</taxon>
    </lineage>
</organism>
<proteinExistence type="predicted"/>
<dbReference type="AlphaFoldDB" id="A0A7J8S5Q7"/>
<evidence type="ECO:0000313" key="1">
    <source>
        <dbReference type="EMBL" id="MBA0620926.1"/>
    </source>
</evidence>
<comment type="caution">
    <text evidence="1">The sequence shown here is derived from an EMBL/GenBank/DDBJ whole genome shotgun (WGS) entry which is preliminary data.</text>
</comment>
<dbReference type="EMBL" id="JABFAC010000008">
    <property type="protein sequence ID" value="MBA0620926.1"/>
    <property type="molecule type" value="Genomic_DNA"/>
</dbReference>
<reference evidence="1 2" key="1">
    <citation type="journal article" date="2019" name="Genome Biol. Evol.">
        <title>Insights into the evolution of the New World diploid cottons (Gossypium, subgenus Houzingenia) based on genome sequencing.</title>
        <authorList>
            <person name="Grover C.E."/>
            <person name="Arick M.A. 2nd"/>
            <person name="Thrash A."/>
            <person name="Conover J.L."/>
            <person name="Sanders W.S."/>
            <person name="Peterson D.G."/>
            <person name="Frelichowski J.E."/>
            <person name="Scheffler J.A."/>
            <person name="Scheffler B.E."/>
            <person name="Wendel J.F."/>
        </authorList>
    </citation>
    <scope>NUCLEOTIDE SEQUENCE [LARGE SCALE GENOMIC DNA]</scope>
    <source>
        <strain evidence="1">27</strain>
        <tissue evidence="1">Leaf</tissue>
    </source>
</reference>
<dbReference type="Proteomes" id="UP000593561">
    <property type="component" value="Unassembled WGS sequence"/>
</dbReference>
<evidence type="ECO:0000313" key="2">
    <source>
        <dbReference type="Proteomes" id="UP000593561"/>
    </source>
</evidence>
<feature type="non-terminal residue" evidence="1">
    <location>
        <position position="45"/>
    </location>
</feature>
<accession>A0A7J8S5Q7</accession>
<name>A0A7J8S5Q7_GOSDV</name>
<gene>
    <name evidence="1" type="ORF">Godav_006593</name>
</gene>